<proteinExistence type="predicted"/>
<accession>A0A8B6H1I5</accession>
<keyword evidence="2" id="KW-1185">Reference proteome</keyword>
<dbReference type="OrthoDB" id="6110133at2759"/>
<protein>
    <submittedName>
        <fullName evidence="1">Uncharacterized protein</fullName>
    </submittedName>
</protein>
<gene>
    <name evidence="1" type="ORF">MGAL_10B004728</name>
</gene>
<evidence type="ECO:0000313" key="2">
    <source>
        <dbReference type="Proteomes" id="UP000596742"/>
    </source>
</evidence>
<dbReference type="Proteomes" id="UP000596742">
    <property type="component" value="Unassembled WGS sequence"/>
</dbReference>
<evidence type="ECO:0000313" key="1">
    <source>
        <dbReference type="EMBL" id="VDI72096.1"/>
    </source>
</evidence>
<comment type="caution">
    <text evidence="1">The sequence shown here is derived from an EMBL/GenBank/DDBJ whole genome shotgun (WGS) entry which is preliminary data.</text>
</comment>
<dbReference type="EMBL" id="UYJE01009289">
    <property type="protein sequence ID" value="VDI72096.1"/>
    <property type="molecule type" value="Genomic_DNA"/>
</dbReference>
<reference evidence="1" key="1">
    <citation type="submission" date="2018-11" db="EMBL/GenBank/DDBJ databases">
        <authorList>
            <person name="Alioto T."/>
            <person name="Alioto T."/>
        </authorList>
    </citation>
    <scope>NUCLEOTIDE SEQUENCE</scope>
</reference>
<sequence>MKFENNFNYRQPRYHRFSEYAGICRNIGETRLKHLTITTGKLTDTVYNVGRLVAIAIHITSGHKVVVGGSRGREVVLEQGGDIANVYTGHPDINNDHPFKPWDIVATLKDNVVVKSQNDPVLHILNNQGYPTTYYNTNNIGIFHQYSLAFNTSGQLCIGCSRAKGRTTNEAKLYEVNISGF</sequence>
<dbReference type="AlphaFoldDB" id="A0A8B6H1I5"/>
<organism evidence="1 2">
    <name type="scientific">Mytilus galloprovincialis</name>
    <name type="common">Mediterranean mussel</name>
    <dbReference type="NCBI Taxonomy" id="29158"/>
    <lineage>
        <taxon>Eukaryota</taxon>
        <taxon>Metazoa</taxon>
        <taxon>Spiralia</taxon>
        <taxon>Lophotrochozoa</taxon>
        <taxon>Mollusca</taxon>
        <taxon>Bivalvia</taxon>
        <taxon>Autobranchia</taxon>
        <taxon>Pteriomorphia</taxon>
        <taxon>Mytilida</taxon>
        <taxon>Mytiloidea</taxon>
        <taxon>Mytilidae</taxon>
        <taxon>Mytilinae</taxon>
        <taxon>Mytilus</taxon>
    </lineage>
</organism>
<name>A0A8B6H1I5_MYTGA</name>